<feature type="compositionally biased region" description="Low complexity" evidence="1">
    <location>
        <begin position="1560"/>
        <end position="1583"/>
    </location>
</feature>
<feature type="compositionally biased region" description="Polar residues" evidence="1">
    <location>
        <begin position="874"/>
        <end position="889"/>
    </location>
</feature>
<feature type="region of interest" description="Disordered" evidence="1">
    <location>
        <begin position="1391"/>
        <end position="1420"/>
    </location>
</feature>
<feature type="compositionally biased region" description="Basic and acidic residues" evidence="1">
    <location>
        <begin position="160"/>
        <end position="171"/>
    </location>
</feature>
<dbReference type="Proteomes" id="UP001228690">
    <property type="component" value="Chromosome"/>
</dbReference>
<feature type="compositionally biased region" description="Gly residues" evidence="1">
    <location>
        <begin position="520"/>
        <end position="529"/>
    </location>
</feature>
<sequence>MALRKDSHRLLYLLDTQQFFHAFLLSARKPDLWLLWQQEQQRRAFRLDLTGMAAHFRGKDREAEGRSEAAVPDRALPAASLILLREQLGELCRLSRCEDVQLRNFALQVLIRQPLLHYREQILVRHDRKMLRLCAVPEREQKAEPEVFGGNRAASVLQTADRRGRNRRNEQGEMAAEQGLHSLEQELQKVFPYLLSALDDSEYSIREYFIVELAAIFPHGPDRLNSEPGPGQTDRKGRSDKTSDRISNKTDGKIGSDLVDLVPAIGSRPGPGGFPYLQQGLHREPGHRRQSKVGPELGPEAGFSISIWPELRLKLYRKLLRCSLNDAVYLVRRAAIREIKKYFIDLFQFHRRELNRTQQRYFVESFDISSAYHRKVAWEILYQVESERRTEAGSESQRPSGQDGQNGQDGQVEEREEKEKAELDLLEVKLFHYLDSSGELFSLLAESAHNVRKINPEFFSRQVLGSKMPEPTEIEEAGEREFARNMRVLFRALELGHNRFLHFRLRGVLCRFLGSDPGGGSINQGGKDGAGSRNEDFREQPGRKNSMGFRRKSNWGKPYRDSGQRELWNGEKLWEADDRYFVSPGRGRKAPGRRATELAAVAVLSSAQEALLRNLKNLDGHSWILLFELLVYGGDRSTLELLSNLLLERLKKLLEQKWGAKERLQADLLRIFSELIREQELLRRKGSEPRQIFAWLRLRAQSFALELDSLWQGSPHRAESYNQQFGILLALSTWRLCVDYLPLSGSNQVLRRYVTEIRCMAEETNVGVGASARVHALRLWPGSTGRAEAAQPMLTLLLLAMPSPQRNPQRTENGLREVFANEREICQQLISLACIPGFNSFEALRIALRHFGSAGYISDLEAELQYRQSRWHSSRPTNRSVAGTETNPGAKQKRSGRGRVRTRRDHEQVCRQLLCLLLDSGQDYALPIILEQLHYFSEEQIIRYKQLFFQYERDVLVRLCRRLLQQNERGFHRALLSLVANLGLPELGPEVRRLLDSPLQDLRQKAYQCFWQLSVHNARRLYPDRENTDLASAVTRLSQFLDKEFRRTAGTLLHQVLRESQSSLRKAQAYEILCRTRSPSLFPLENGDNPGSSIEEQGPGQWGGLSPALARIFHEVSGERFLPKEEEQKEISMQLGWERVLQLTASRLLCRFVQTEDFPEDVLQSYLEVAGRWKDENSVTLLLHLAQACRPQEQDEGYALSAEGLYSEIWKVMRRKVQEGSSLLLLLHYVFFSLYYRFGTVGNQAKEGGSGETGAESNCQFTLEAFGFIALPDPDRPDKYDESGVRTETGTGKVGQWCRALDLSGVFRSGPEPQANSVNSDEQAYDQAWLRQAESSRHYLFCALSHKRDLSLLRKFFTRLPGQAMHVVRDFLLALYEPECEQAFGRSFSSLTAGPTRAGKARRHPDNREPDGMDGDTELPDSEQNHYMLWQFAKDFHHRENAALREHCRRLCVDLLEQSGYINDIVRVLYQSRRSIFGWSGSGGYLLSGLPGNWPEQKAEPDERPSKDRFRHQKLQLLMVLALCRTEMSYMGIALFQRDAQLPLREYALAELQGLLSRTESSQSAEHGSGSSNNPNNSGRFSNFYGQPKQPWQEIRVRLSREDISRKDWQQALRYLAKHPVTDCADTLLLERGG</sequence>
<name>A0ABY8MJD3_9SPIO</name>
<evidence type="ECO:0000313" key="2">
    <source>
        <dbReference type="EMBL" id="WGK70130.1"/>
    </source>
</evidence>
<feature type="region of interest" description="Disordered" evidence="1">
    <location>
        <begin position="520"/>
        <end position="555"/>
    </location>
</feature>
<proteinExistence type="predicted"/>
<dbReference type="EMBL" id="CP123443">
    <property type="protein sequence ID" value="WGK70130.1"/>
    <property type="molecule type" value="Genomic_DNA"/>
</dbReference>
<dbReference type="RefSeq" id="WP_326928337.1">
    <property type="nucleotide sequence ID" value="NZ_CP123443.1"/>
</dbReference>
<feature type="compositionally biased region" description="Basic and acidic residues" evidence="1">
    <location>
        <begin position="233"/>
        <end position="254"/>
    </location>
</feature>
<feature type="compositionally biased region" description="Basic and acidic residues" evidence="1">
    <location>
        <begin position="533"/>
        <end position="542"/>
    </location>
</feature>
<feature type="region of interest" description="Disordered" evidence="1">
    <location>
        <begin position="389"/>
        <end position="416"/>
    </location>
</feature>
<evidence type="ECO:0000256" key="1">
    <source>
        <dbReference type="SAM" id="MobiDB-lite"/>
    </source>
</evidence>
<keyword evidence="3" id="KW-1185">Reference proteome</keyword>
<feature type="region of interest" description="Disordered" evidence="1">
    <location>
        <begin position="156"/>
        <end position="175"/>
    </location>
</feature>
<dbReference type="InterPro" id="IPR016024">
    <property type="entry name" value="ARM-type_fold"/>
</dbReference>
<feature type="compositionally biased region" description="Low complexity" evidence="1">
    <location>
        <begin position="401"/>
        <end position="410"/>
    </location>
</feature>
<feature type="region of interest" description="Disordered" evidence="1">
    <location>
        <begin position="871"/>
        <end position="901"/>
    </location>
</feature>
<feature type="region of interest" description="Disordered" evidence="1">
    <location>
        <begin position="1560"/>
        <end position="1587"/>
    </location>
</feature>
<organism evidence="2 3">
    <name type="scientific">Candidatus Haliotispira prima</name>
    <dbReference type="NCBI Taxonomy" id="3034016"/>
    <lineage>
        <taxon>Bacteria</taxon>
        <taxon>Pseudomonadati</taxon>
        <taxon>Spirochaetota</taxon>
        <taxon>Spirochaetia</taxon>
        <taxon>Spirochaetales</taxon>
        <taxon>Spirochaetaceae</taxon>
        <taxon>Candidatus Haliotispira</taxon>
    </lineage>
</organism>
<reference evidence="2 3" key="1">
    <citation type="submission" date="2023-04" db="EMBL/GenBank/DDBJ databases">
        <title>Spirochaete genome identified in red abalone sample constitutes a novel genus.</title>
        <authorList>
            <person name="Sharma S.P."/>
            <person name="Purcell C.M."/>
            <person name="Hyde J.R."/>
            <person name="Severin A.J."/>
        </authorList>
    </citation>
    <scope>NUCLEOTIDE SEQUENCE [LARGE SCALE GENOMIC DNA]</scope>
    <source>
        <strain evidence="2 3">SP-2023</strain>
    </source>
</reference>
<accession>A0ABY8MJD3</accession>
<evidence type="ECO:0000313" key="3">
    <source>
        <dbReference type="Proteomes" id="UP001228690"/>
    </source>
</evidence>
<feature type="region of interest" description="Disordered" evidence="1">
    <location>
        <begin position="220"/>
        <end position="254"/>
    </location>
</feature>
<protein>
    <submittedName>
        <fullName evidence="2">Uncharacterized protein</fullName>
    </submittedName>
</protein>
<gene>
    <name evidence="2" type="ORF">P0082_04520</name>
</gene>
<dbReference type="SUPFAM" id="SSF48371">
    <property type="entry name" value="ARM repeat"/>
    <property type="match status" value="1"/>
</dbReference>
<feature type="compositionally biased region" description="Basic residues" evidence="1">
    <location>
        <begin position="891"/>
        <end position="901"/>
    </location>
</feature>